<dbReference type="EMBL" id="MU167323">
    <property type="protein sequence ID" value="KAG0143299.1"/>
    <property type="molecule type" value="Genomic_DNA"/>
</dbReference>
<gene>
    <name evidence="1" type="ORF">CROQUDRAFT_23853</name>
</gene>
<dbReference type="OrthoDB" id="76487at2759"/>
<name>A0A9P6NFR1_9BASI</name>
<evidence type="ECO:0000313" key="1">
    <source>
        <dbReference type="EMBL" id="KAG0143299.1"/>
    </source>
</evidence>
<comment type="caution">
    <text evidence="1">The sequence shown here is derived from an EMBL/GenBank/DDBJ whole genome shotgun (WGS) entry which is preliminary data.</text>
</comment>
<proteinExistence type="predicted"/>
<protein>
    <submittedName>
        <fullName evidence="1">Uncharacterized protein</fullName>
    </submittedName>
</protein>
<evidence type="ECO:0000313" key="2">
    <source>
        <dbReference type="Proteomes" id="UP000886653"/>
    </source>
</evidence>
<feature type="non-terminal residue" evidence="1">
    <location>
        <position position="1"/>
    </location>
</feature>
<feature type="non-terminal residue" evidence="1">
    <location>
        <position position="58"/>
    </location>
</feature>
<dbReference type="Proteomes" id="UP000886653">
    <property type="component" value="Unassembled WGS sequence"/>
</dbReference>
<reference evidence="1" key="1">
    <citation type="submission" date="2013-11" db="EMBL/GenBank/DDBJ databases">
        <title>Genome sequence of the fusiform rust pathogen reveals effectors for host alternation and coevolution with pine.</title>
        <authorList>
            <consortium name="DOE Joint Genome Institute"/>
            <person name="Smith K."/>
            <person name="Pendleton A."/>
            <person name="Kubisiak T."/>
            <person name="Anderson C."/>
            <person name="Salamov A."/>
            <person name="Aerts A."/>
            <person name="Riley R."/>
            <person name="Clum A."/>
            <person name="Lindquist E."/>
            <person name="Ence D."/>
            <person name="Campbell M."/>
            <person name="Kronenberg Z."/>
            <person name="Feau N."/>
            <person name="Dhillon B."/>
            <person name="Hamelin R."/>
            <person name="Burleigh J."/>
            <person name="Smith J."/>
            <person name="Yandell M."/>
            <person name="Nelson C."/>
            <person name="Grigoriev I."/>
            <person name="Davis J."/>
        </authorList>
    </citation>
    <scope>NUCLEOTIDE SEQUENCE</scope>
    <source>
        <strain evidence="1">G11</strain>
    </source>
</reference>
<accession>A0A9P6NFR1</accession>
<keyword evidence="2" id="KW-1185">Reference proteome</keyword>
<organism evidence="1 2">
    <name type="scientific">Cronartium quercuum f. sp. fusiforme G11</name>
    <dbReference type="NCBI Taxonomy" id="708437"/>
    <lineage>
        <taxon>Eukaryota</taxon>
        <taxon>Fungi</taxon>
        <taxon>Dikarya</taxon>
        <taxon>Basidiomycota</taxon>
        <taxon>Pucciniomycotina</taxon>
        <taxon>Pucciniomycetes</taxon>
        <taxon>Pucciniales</taxon>
        <taxon>Coleosporiaceae</taxon>
        <taxon>Cronartium</taxon>
    </lineage>
</organism>
<sequence length="58" mass="6775">NWTSIEEEHFAVSYITVGEEPNWSNNQSGSKFCKSVTEDFKCKVNVKILKREPNLILW</sequence>
<dbReference type="AlphaFoldDB" id="A0A9P6NFR1"/>